<evidence type="ECO:0000256" key="1">
    <source>
        <dbReference type="SAM" id="Phobius"/>
    </source>
</evidence>
<keyword evidence="1" id="KW-0812">Transmembrane</keyword>
<dbReference type="AlphaFoldDB" id="A0A484HNU3"/>
<keyword evidence="1" id="KW-0472">Membrane</keyword>
<protein>
    <submittedName>
        <fullName evidence="2">Uncharacterized protein</fullName>
    </submittedName>
</protein>
<reference evidence="2" key="1">
    <citation type="submission" date="2019-01" db="EMBL/GenBank/DDBJ databases">
        <authorList>
            <consortium name="Genoscope - CEA"/>
            <person name="William W."/>
        </authorList>
    </citation>
    <scope>NUCLEOTIDE SEQUENCE</scope>
    <source>
        <strain evidence="2">CR-1</strain>
    </source>
</reference>
<proteinExistence type="predicted"/>
<feature type="transmembrane region" description="Helical" evidence="1">
    <location>
        <begin position="40"/>
        <end position="59"/>
    </location>
</feature>
<name>A0A484HNU3_9BACT</name>
<keyword evidence="1" id="KW-1133">Transmembrane helix</keyword>
<accession>A0A484HNU3</accession>
<evidence type="ECO:0000313" key="2">
    <source>
        <dbReference type="EMBL" id="VEN75238.1"/>
    </source>
</evidence>
<dbReference type="EMBL" id="CAACVI010000050">
    <property type="protein sequence ID" value="VEN75238.1"/>
    <property type="molecule type" value="Genomic_DNA"/>
</dbReference>
<organism evidence="2">
    <name type="scientific">uncultured Desulfobacteraceae bacterium</name>
    <dbReference type="NCBI Taxonomy" id="218296"/>
    <lineage>
        <taxon>Bacteria</taxon>
        <taxon>Pseudomonadati</taxon>
        <taxon>Thermodesulfobacteriota</taxon>
        <taxon>Desulfobacteria</taxon>
        <taxon>Desulfobacterales</taxon>
        <taxon>Desulfobacteraceae</taxon>
        <taxon>environmental samples</taxon>
    </lineage>
</organism>
<sequence>METAYRIFEYLPLKHKNPSDSDYFAFLTHSVEQNYEAGNYHFAVVALHMIYMGIVYHYIYGIFRADKKRFEYVMIGFHEKLEVKEVDNISWHSFSNVNESTIFQFYRSVGIPKEQIGNLKAPVKNRNEILHANGIYLTSEDDFEKSSQKYLQNLKKIQKFCAGEYRALFFQFLNEIKIDIENEDEATLYLQDDFIQEFGINLKTVRFLSKIKESEYPIDKKPFYVAINEMTETENE</sequence>
<gene>
    <name evidence="2" type="ORF">EPICR_70080</name>
</gene>